<dbReference type="InterPro" id="IPR050902">
    <property type="entry name" value="ABC_Transporter_SBP"/>
</dbReference>
<dbReference type="InterPro" id="IPR002491">
    <property type="entry name" value="ABC_transptr_periplasmic_BD"/>
</dbReference>
<feature type="chain" id="PRO_5016632521" evidence="1">
    <location>
        <begin position="20"/>
        <end position="262"/>
    </location>
</feature>
<dbReference type="Pfam" id="PF01497">
    <property type="entry name" value="Peripla_BP_2"/>
    <property type="match status" value="1"/>
</dbReference>
<reference evidence="3 4" key="1">
    <citation type="submission" date="2018-06" db="EMBL/GenBank/DDBJ databases">
        <authorList>
            <consortium name="Pathogen Informatics"/>
            <person name="Doyle S."/>
        </authorList>
    </citation>
    <scope>NUCLEOTIDE SEQUENCE [LARGE SCALE GENOMIC DNA]</scope>
    <source>
        <strain evidence="3 4">NCTC11621</strain>
    </source>
</reference>
<feature type="signal peptide" evidence="1">
    <location>
        <begin position="1"/>
        <end position="19"/>
    </location>
</feature>
<dbReference type="SUPFAM" id="SSF53807">
    <property type="entry name" value="Helical backbone' metal receptor"/>
    <property type="match status" value="1"/>
</dbReference>
<gene>
    <name evidence="3" type="primary">hmuT</name>
    <name evidence="3" type="ORF">NCTC11621_00606</name>
</gene>
<dbReference type="RefSeq" id="WP_115322544.1">
    <property type="nucleotide sequence ID" value="NZ_UGTV01000015.1"/>
</dbReference>
<evidence type="ECO:0000313" key="4">
    <source>
        <dbReference type="Proteomes" id="UP000254704"/>
    </source>
</evidence>
<sequence>MKKIITLCLLLAIQPFAYGQRIVALTPDTADIIVALESAEQLVGRDQTSMNPAIKQVASIGIHRKLTIEPILETKPDLVLGSYMAMPVTIFDSLNQLGVKTVNVLPRDHIEEFSQAIREVGKLIAKSEQADKLAKTWDNGIQPLPHTGKRYLLTYDGRVVAGKNTAADELIRRAGGVNAAVDVEGIKPLNREAWLIAQPDIIIVAEHQKDVIGGIEKLLERPEIANSPAAKSGNIHFWSANDYLRYGLNTPEVLQRLHKLAK</sequence>
<evidence type="ECO:0000259" key="2">
    <source>
        <dbReference type="PROSITE" id="PS50983"/>
    </source>
</evidence>
<dbReference type="EMBL" id="UGTV01000015">
    <property type="protein sequence ID" value="SUC09595.1"/>
    <property type="molecule type" value="Genomic_DNA"/>
</dbReference>
<keyword evidence="1" id="KW-0732">Signal</keyword>
<organism evidence="3 4">
    <name type="scientific">Pasteurella canis</name>
    <dbReference type="NCBI Taxonomy" id="753"/>
    <lineage>
        <taxon>Bacteria</taxon>
        <taxon>Pseudomonadati</taxon>
        <taxon>Pseudomonadota</taxon>
        <taxon>Gammaproteobacteria</taxon>
        <taxon>Pasteurellales</taxon>
        <taxon>Pasteurellaceae</taxon>
        <taxon>Pasteurella</taxon>
    </lineage>
</organism>
<dbReference type="PANTHER" id="PTHR30535:SF4">
    <property type="entry name" value="HEMIN-BINDING PERIPLASMIC PROTEIN HMUT"/>
    <property type="match status" value="1"/>
</dbReference>
<protein>
    <submittedName>
        <fullName evidence="3">Hemin-binding periplasmic protein HmuT</fullName>
    </submittedName>
</protein>
<evidence type="ECO:0000256" key="1">
    <source>
        <dbReference type="SAM" id="SignalP"/>
    </source>
</evidence>
<accession>A0A379ET59</accession>
<proteinExistence type="predicted"/>
<dbReference type="Gene3D" id="3.40.50.1980">
    <property type="entry name" value="Nitrogenase molybdenum iron protein domain"/>
    <property type="match status" value="2"/>
</dbReference>
<dbReference type="Proteomes" id="UP000254704">
    <property type="component" value="Unassembled WGS sequence"/>
</dbReference>
<evidence type="ECO:0000313" key="3">
    <source>
        <dbReference type="EMBL" id="SUC09595.1"/>
    </source>
</evidence>
<dbReference type="PANTHER" id="PTHR30535">
    <property type="entry name" value="VITAMIN B12-BINDING PROTEIN"/>
    <property type="match status" value="1"/>
</dbReference>
<dbReference type="PROSITE" id="PS50983">
    <property type="entry name" value="FE_B12_PBP"/>
    <property type="match status" value="1"/>
</dbReference>
<dbReference type="AlphaFoldDB" id="A0A379ET59"/>
<feature type="domain" description="Fe/B12 periplasmic-binding" evidence="2">
    <location>
        <begin position="21"/>
        <end position="262"/>
    </location>
</feature>
<name>A0A379ET59_9PAST</name>